<gene>
    <name evidence="1" type="ORF">KABA2_07S05346</name>
</gene>
<sequence>MDSKSGVRDTTTDASSVIGQIMMNSMGDQVINHLTELYWNIILLLESQFMVSNVELRKFRQSLINKFSCKINNKKTKLQNYSSLWRSIGDEYFIIYLPVHCNGILYAKRNSSCLHVPLSNPLSLFSNTQASFKDLLLILLEFAFTHNCNSLRIYFQKDAQSDNMESINSFKKILMNLNWIGGKIVKNENRDSCLEQMDFDDLMTSDEKFLVLEFEC</sequence>
<protein>
    <submittedName>
        <fullName evidence="1">Similar to Saccharomyces cerevisiae YPL052W OAZ1 Regulator of ornithine decarboxylase (Spe1p), antizyme that binds to Spe1p to regulate ubiquitin-independent degradation</fullName>
    </submittedName>
</protein>
<dbReference type="EMBL" id="CAEFZW010000007">
    <property type="protein sequence ID" value="CAB4255826.1"/>
    <property type="molecule type" value="Genomic_DNA"/>
</dbReference>
<dbReference type="GeneID" id="64858887"/>
<keyword evidence="2" id="KW-1185">Reference proteome</keyword>
<dbReference type="RefSeq" id="XP_041407670.1">
    <property type="nucleotide sequence ID" value="XM_041551736.1"/>
</dbReference>
<evidence type="ECO:0000313" key="2">
    <source>
        <dbReference type="Proteomes" id="UP000644660"/>
    </source>
</evidence>
<accession>A0A8H2VI15</accession>
<evidence type="ECO:0000313" key="1">
    <source>
        <dbReference type="EMBL" id="CAB4255826.1"/>
    </source>
</evidence>
<organism evidence="1 2">
    <name type="scientific">Maudiozyma barnettii</name>
    <dbReference type="NCBI Taxonomy" id="61262"/>
    <lineage>
        <taxon>Eukaryota</taxon>
        <taxon>Fungi</taxon>
        <taxon>Dikarya</taxon>
        <taxon>Ascomycota</taxon>
        <taxon>Saccharomycotina</taxon>
        <taxon>Saccharomycetes</taxon>
        <taxon>Saccharomycetales</taxon>
        <taxon>Saccharomycetaceae</taxon>
        <taxon>Maudiozyma</taxon>
    </lineage>
</organism>
<dbReference type="Proteomes" id="UP000644660">
    <property type="component" value="Unassembled WGS sequence"/>
</dbReference>
<name>A0A8H2VI15_9SACH</name>
<reference evidence="1 2" key="1">
    <citation type="submission" date="2020-05" db="EMBL/GenBank/DDBJ databases">
        <authorList>
            <person name="Casaregola S."/>
            <person name="Devillers H."/>
            <person name="Grondin C."/>
        </authorList>
    </citation>
    <scope>NUCLEOTIDE SEQUENCE [LARGE SCALE GENOMIC DNA]</scope>
    <source>
        <strain evidence="1 2">CLIB 1767</strain>
    </source>
</reference>
<proteinExistence type="predicted"/>
<comment type="caution">
    <text evidence="1">The sequence shown here is derived from an EMBL/GenBank/DDBJ whole genome shotgun (WGS) entry which is preliminary data.</text>
</comment>
<dbReference type="AlphaFoldDB" id="A0A8H2VI15"/>
<dbReference type="OrthoDB" id="4033519at2759"/>